<comment type="cofactor">
    <cofactor evidence="3">
        <name>Fe cation</name>
        <dbReference type="ChEBI" id="CHEBI:24875"/>
    </cofactor>
</comment>
<reference evidence="5" key="2">
    <citation type="submission" date="2018-02" db="EMBL/GenBank/DDBJ databases">
        <title>Complete genome sequence of the Methanococcus maripaludis type strain JJ (DSM 2067), a model for selenoprotein synthesis in Archaea.</title>
        <authorList>
            <person name="Poehlein A."/>
            <person name="Heym D."/>
            <person name="Quitzke V."/>
            <person name="Fersch J."/>
            <person name="Daniel R."/>
            <person name="Rother M."/>
        </authorList>
    </citation>
    <scope>NUCLEOTIDE SEQUENCE [LARGE SCALE GENOMIC DNA]</scope>
    <source>
        <strain evidence="5">DSM 2067</strain>
    </source>
</reference>
<dbReference type="EMBL" id="CP026606">
    <property type="protein sequence ID" value="AVB75596.1"/>
    <property type="molecule type" value="Genomic_DNA"/>
</dbReference>
<dbReference type="Proteomes" id="UP000571854">
    <property type="component" value="Unassembled WGS sequence"/>
</dbReference>
<dbReference type="Proteomes" id="UP000590564">
    <property type="component" value="Unassembled WGS sequence"/>
</dbReference>
<dbReference type="GO" id="GO:0016151">
    <property type="term" value="F:nickel cation binding"/>
    <property type="evidence" value="ECO:0007669"/>
    <property type="project" value="InterPro"/>
</dbReference>
<dbReference type="Gene3D" id="1.10.645.10">
    <property type="entry name" value="Cytochrome-c3 Hydrogenase, chain B"/>
    <property type="match status" value="1"/>
</dbReference>
<evidence type="ECO:0000313" key="6">
    <source>
        <dbReference type="EMBL" id="MBA2846701.1"/>
    </source>
</evidence>
<dbReference type="PROSITE" id="PS00507">
    <property type="entry name" value="NI_HGENASE_L_1"/>
    <property type="match status" value="1"/>
</dbReference>
<evidence type="ECO:0000313" key="7">
    <source>
        <dbReference type="EMBL" id="MBA2863921.1"/>
    </source>
</evidence>
<name>A0A2L1C9N8_METMI</name>
<accession>A0A2L1C9N8</accession>
<keyword evidence="3" id="KW-0408">Iron</keyword>
<dbReference type="PANTHER" id="PTHR43600:SF1">
    <property type="entry name" value="COENZYME F420 HYDROGENASE SUBUNIT ALPHA"/>
    <property type="match status" value="1"/>
</dbReference>
<dbReference type="Proteomes" id="UP000584706">
    <property type="component" value="Unassembled WGS sequence"/>
</dbReference>
<reference evidence="10" key="1">
    <citation type="journal article" date="2018" name="Genome Announc.">
        <title>Complete Genome Sequence of the Methanococcus maripaludis Type Strain JJ (DSM 2067), a Model for Selenoprotein Synthesis in Archaea.</title>
        <authorList>
            <person name="Poehlein A."/>
            <person name="Heym D."/>
            <person name="Quitzke V."/>
            <person name="Fersch J."/>
            <person name="Daniel R."/>
            <person name="Rother M."/>
        </authorList>
    </citation>
    <scope>NUCLEOTIDE SEQUENCE [LARGE SCALE GENOMIC DNA]</scope>
    <source>
        <strain evidence="10">DSM 2067</strain>
    </source>
</reference>
<feature type="binding site" evidence="3">
    <location>
        <position position="393"/>
    </location>
    <ligand>
        <name>Mg(2+)</name>
        <dbReference type="ChEBI" id="CHEBI:18420"/>
    </ligand>
</feature>
<feature type="binding site" evidence="3">
    <location>
        <position position="390"/>
    </location>
    <ligand>
        <name>Fe cation</name>
        <dbReference type="ChEBI" id="CHEBI:24875"/>
    </ligand>
</feature>
<comment type="similarity">
    <text evidence="4">Belongs to the [NiFe]/[NiFeSe] hydrogenase large subunit family.</text>
</comment>
<dbReference type="InterPro" id="IPR001501">
    <property type="entry name" value="Ni-dep_hyd_lsu"/>
</dbReference>
<evidence type="ECO:0000313" key="14">
    <source>
        <dbReference type="Proteomes" id="UP000590564"/>
    </source>
</evidence>
<evidence type="ECO:0000313" key="13">
    <source>
        <dbReference type="Proteomes" id="UP000584706"/>
    </source>
</evidence>
<protein>
    <recommendedName>
        <fullName evidence="2">Coenzyme F420 hydrogenase subunit alpha</fullName>
        <ecNumber evidence="2">1.12.98.1</ecNumber>
    </recommendedName>
</protein>
<evidence type="ECO:0000256" key="1">
    <source>
        <dbReference type="ARBA" id="ARBA00023002"/>
    </source>
</evidence>
<dbReference type="GO" id="GO:0050660">
    <property type="term" value="F:flavin adenine dinucleotide binding"/>
    <property type="evidence" value="ECO:0007669"/>
    <property type="project" value="InterPro"/>
</dbReference>
<dbReference type="EMBL" id="JACHED010000001">
    <property type="protein sequence ID" value="MBB6496073.1"/>
    <property type="molecule type" value="Genomic_DNA"/>
</dbReference>
<keyword evidence="3 4" id="KW-0479">Metal-binding</keyword>
<dbReference type="AlphaFoldDB" id="A0A2L1C9N8"/>
<dbReference type="EMBL" id="JACDUJ010000001">
    <property type="protein sequence ID" value="MBA2846701.1"/>
    <property type="molecule type" value="Genomic_DNA"/>
</dbReference>
<dbReference type="NCBIfam" id="TIGR03295">
    <property type="entry name" value="frhA"/>
    <property type="match status" value="1"/>
</dbReference>
<dbReference type="InterPro" id="IPR029014">
    <property type="entry name" value="NiFe-Hase_large"/>
</dbReference>
<proteinExistence type="inferred from homology"/>
<dbReference type="PANTHER" id="PTHR43600">
    <property type="entry name" value="COENZYME F420 HYDROGENASE, SUBUNIT ALPHA"/>
    <property type="match status" value="1"/>
</dbReference>
<dbReference type="EMBL" id="JACHIQ010000001">
    <property type="protein sequence ID" value="MBB6066560.1"/>
    <property type="molecule type" value="Genomic_DNA"/>
</dbReference>
<comment type="cofactor">
    <cofactor evidence="3">
        <name>Ni(2+)</name>
        <dbReference type="ChEBI" id="CHEBI:49786"/>
    </cofactor>
</comment>
<evidence type="ECO:0000313" key="9">
    <source>
        <dbReference type="EMBL" id="MBB6496073.1"/>
    </source>
</evidence>
<dbReference type="InterPro" id="IPR018194">
    <property type="entry name" value="Ni-dep_hyd_lsu_Ni_BS"/>
</dbReference>
<dbReference type="GO" id="GO:0008901">
    <property type="term" value="F:ferredoxin hydrogenase activity"/>
    <property type="evidence" value="ECO:0007669"/>
    <property type="project" value="InterPro"/>
</dbReference>
<keyword evidence="3" id="KW-0460">Magnesium</keyword>
<reference evidence="11 12" key="3">
    <citation type="submission" date="2020-07" db="EMBL/GenBank/DDBJ databases">
        <title>Genomic Encyclopedia of Type Strains, Phase IV (KMG-V): Genome sequencing to study the core and pangenomes of soil and plant-associated prokaryotes.</title>
        <authorList>
            <person name="Whitman W."/>
        </authorList>
    </citation>
    <scope>NUCLEOTIDE SEQUENCE [LARGE SCALE GENOMIC DNA]</scope>
    <source>
        <strain evidence="6 12">A5</strain>
        <strain evidence="7 11">C13</strain>
        <strain evidence="9 14">D1</strain>
        <strain evidence="8 13">DSM 7078</strain>
    </source>
</reference>
<dbReference type="GO" id="GO:0050454">
    <property type="term" value="F:coenzyme F420 hydrogenase activity"/>
    <property type="evidence" value="ECO:0007669"/>
    <property type="project" value="UniProtKB-EC"/>
</dbReference>
<keyword evidence="1 4" id="KW-0560">Oxidoreductase</keyword>
<dbReference type="EC" id="1.12.98.1" evidence="2"/>
<evidence type="ECO:0000256" key="3">
    <source>
        <dbReference type="PIRSR" id="PIRSR601501-1"/>
    </source>
</evidence>
<dbReference type="Proteomes" id="UP000239462">
    <property type="component" value="Chromosome"/>
</dbReference>
<dbReference type="SUPFAM" id="SSF56762">
    <property type="entry name" value="HydB/Nqo4-like"/>
    <property type="match status" value="1"/>
</dbReference>
<dbReference type="GeneID" id="36101271"/>
<sequence length="410" mass="45699">MGKTVEINPTTRHEGHTKLVLKVDDDGIVEKGNYLSVTPVRGFEKFLVGKVAEFAPIAVSRFCGICPIAHATSSVEAIEDACGITPPKDGLLLRELTGLGNKMHSHPLHEFLIAPDFIPEADRVEYIKRIQEMRKTGQYIVDTIGGEAIHAPNIKVGGMLKNITENAASKIYYKCREYEKLAKEHVEYLIPIFESNMLADGTEIPEKLGYHDFGYIATDATYGNRENIDQSKVVEYTPYDVYEKDVAVQACTTIPRYNGRLMEVGPRARFAKFHDFKNKGAMAIHIARAYENVVHVKRAMEIIDELDVNGKTRSNEPILGDGEKIGLGVHEAARGHNTHQAAIDAKGRITYYNAIVATTWNIPLIGKATEGTHYKFAEHVVRAYDPCVSCATHVIAMDYDNKIVDKKIIQ</sequence>
<dbReference type="KEGG" id="mmad:MMJJ_01770"/>
<evidence type="ECO:0000313" key="11">
    <source>
        <dbReference type="Proteomes" id="UP000567099"/>
    </source>
</evidence>
<feature type="binding site" evidence="3">
    <location>
        <position position="66"/>
    </location>
    <ligand>
        <name>Fe cation</name>
        <dbReference type="ChEBI" id="CHEBI:24875"/>
    </ligand>
</feature>
<evidence type="ECO:0000313" key="5">
    <source>
        <dbReference type="EMBL" id="AVB75596.1"/>
    </source>
</evidence>
<feature type="binding site" evidence="3">
    <location>
        <position position="387"/>
    </location>
    <ligand>
        <name>Ni(2+)</name>
        <dbReference type="ChEBI" id="CHEBI:49786"/>
    </ligand>
</feature>
<organism evidence="5 10">
    <name type="scientific">Methanococcus maripaludis</name>
    <name type="common">Methanococcus deltae</name>
    <dbReference type="NCBI Taxonomy" id="39152"/>
    <lineage>
        <taxon>Archaea</taxon>
        <taxon>Methanobacteriati</taxon>
        <taxon>Methanobacteriota</taxon>
        <taxon>Methanomada group</taxon>
        <taxon>Methanococci</taxon>
        <taxon>Methanococcales</taxon>
        <taxon>Methanococcaceae</taxon>
        <taxon>Methanococcus</taxon>
    </lineage>
</organism>
<evidence type="ECO:0000256" key="2">
    <source>
        <dbReference type="NCBIfam" id="TIGR03295"/>
    </source>
</evidence>
<dbReference type="GO" id="GO:0051536">
    <property type="term" value="F:iron-sulfur cluster binding"/>
    <property type="evidence" value="ECO:0007669"/>
    <property type="project" value="InterPro"/>
</dbReference>
<evidence type="ECO:0000313" key="12">
    <source>
        <dbReference type="Proteomes" id="UP000571854"/>
    </source>
</evidence>
<dbReference type="InterPro" id="IPR017682">
    <property type="entry name" value="Coenz_F420_hydrogenase_asu"/>
</dbReference>
<feature type="binding site" evidence="3">
    <location>
        <position position="44"/>
    </location>
    <ligand>
        <name>Mg(2+)</name>
        <dbReference type="ChEBI" id="CHEBI:18420"/>
    </ligand>
</feature>
<dbReference type="RefSeq" id="WP_104837266.1">
    <property type="nucleotide sequence ID" value="NZ_CP026606.1"/>
</dbReference>
<evidence type="ECO:0000313" key="10">
    <source>
        <dbReference type="Proteomes" id="UP000239462"/>
    </source>
</evidence>
<dbReference type="PROSITE" id="PS00508">
    <property type="entry name" value="NI_HGENASE_L_2"/>
    <property type="match status" value="1"/>
</dbReference>
<keyword evidence="3 4" id="KW-0533">Nickel</keyword>
<evidence type="ECO:0000313" key="8">
    <source>
        <dbReference type="EMBL" id="MBB6066560.1"/>
    </source>
</evidence>
<gene>
    <name evidence="5" type="primary">frcA</name>
    <name evidence="6" type="ORF">HNP88_000885</name>
    <name evidence="7" type="ORF">HNP94_000921</name>
    <name evidence="9" type="ORF">HNP96_000094</name>
    <name evidence="8" type="ORF">HNP97_000050</name>
    <name evidence="5" type="ORF">MMJJ_01770</name>
</gene>
<feature type="binding site" evidence="3">
    <location>
        <position position="63"/>
    </location>
    <ligand>
        <name>Ni(2+)</name>
        <dbReference type="ChEBI" id="CHEBI:49786"/>
    </ligand>
</feature>
<dbReference type="Pfam" id="PF00374">
    <property type="entry name" value="NiFeSe_Hases"/>
    <property type="match status" value="2"/>
</dbReference>
<evidence type="ECO:0000256" key="4">
    <source>
        <dbReference type="RuleBase" id="RU003896"/>
    </source>
</evidence>
<dbReference type="Proteomes" id="UP000567099">
    <property type="component" value="Unassembled WGS sequence"/>
</dbReference>
<feature type="binding site" evidence="3">
    <location>
        <position position="66"/>
    </location>
    <ligand>
        <name>Ni(2+)</name>
        <dbReference type="ChEBI" id="CHEBI:49786"/>
    </ligand>
</feature>
<dbReference type="EMBL" id="JACDUO010000001">
    <property type="protein sequence ID" value="MBA2863921.1"/>
    <property type="molecule type" value="Genomic_DNA"/>
</dbReference>